<accession>A0A3S0JJW6</accession>
<dbReference type="EMBL" id="RXMA01000005">
    <property type="protein sequence ID" value="RTR21988.1"/>
    <property type="molecule type" value="Genomic_DNA"/>
</dbReference>
<protein>
    <submittedName>
        <fullName evidence="2">Carboxymuconolactone decarboxylase family protein</fullName>
    </submittedName>
</protein>
<evidence type="ECO:0000313" key="3">
    <source>
        <dbReference type="Proteomes" id="UP000277007"/>
    </source>
</evidence>
<keyword evidence="3" id="KW-1185">Reference proteome</keyword>
<dbReference type="GO" id="GO:0051920">
    <property type="term" value="F:peroxiredoxin activity"/>
    <property type="evidence" value="ECO:0007669"/>
    <property type="project" value="InterPro"/>
</dbReference>
<reference evidence="2 3" key="1">
    <citation type="submission" date="2018-12" db="EMBL/GenBank/DDBJ databases">
        <authorList>
            <person name="Yang Y."/>
        </authorList>
    </citation>
    <scope>NUCLEOTIDE SEQUENCE [LARGE SCALE GENOMIC DNA]</scope>
    <source>
        <strain evidence="2 3">L-25-5w-1</strain>
    </source>
</reference>
<dbReference type="InterPro" id="IPR004675">
    <property type="entry name" value="AhpD_core"/>
</dbReference>
<dbReference type="PANTHER" id="PTHR35446">
    <property type="entry name" value="SI:CH211-175M2.5"/>
    <property type="match status" value="1"/>
</dbReference>
<organism evidence="2 3">
    <name type="scientific">Azospirillum griseum</name>
    <dbReference type="NCBI Taxonomy" id="2496639"/>
    <lineage>
        <taxon>Bacteria</taxon>
        <taxon>Pseudomonadati</taxon>
        <taxon>Pseudomonadota</taxon>
        <taxon>Alphaproteobacteria</taxon>
        <taxon>Rhodospirillales</taxon>
        <taxon>Azospirillaceae</taxon>
        <taxon>Azospirillum</taxon>
    </lineage>
</organism>
<evidence type="ECO:0000259" key="1">
    <source>
        <dbReference type="Pfam" id="PF02627"/>
    </source>
</evidence>
<proteinExistence type="predicted"/>
<dbReference type="OrthoDB" id="9808310at2"/>
<name>A0A3S0JJW6_9PROT</name>
<comment type="caution">
    <text evidence="2">The sequence shown here is derived from an EMBL/GenBank/DDBJ whole genome shotgun (WGS) entry which is preliminary data.</text>
</comment>
<sequence>MPRILPLDRNAPPASVAPQFAAVKGKLGMVPNLVATLGQSPVALNAYLGLAETVGAGLLSAPDRERIALAVAEANACDYCLAAHSLIGKGAGLTADEIDAARRGESVDPRGLAVVRLSRAIVADHGKLSDHDLTAARAGGLNDGEILEVLANVVLNILTNYANHIAETTVDFPAVRPLAV</sequence>
<feature type="domain" description="Carboxymuconolactone decarboxylase-like" evidence="1">
    <location>
        <begin position="43"/>
        <end position="108"/>
    </location>
</feature>
<dbReference type="PANTHER" id="PTHR35446:SF3">
    <property type="entry name" value="CMD DOMAIN-CONTAINING PROTEIN"/>
    <property type="match status" value="1"/>
</dbReference>
<dbReference type="Pfam" id="PF02627">
    <property type="entry name" value="CMD"/>
    <property type="match status" value="1"/>
</dbReference>
<dbReference type="Gene3D" id="1.20.1290.10">
    <property type="entry name" value="AhpD-like"/>
    <property type="match status" value="1"/>
</dbReference>
<dbReference type="InterPro" id="IPR029032">
    <property type="entry name" value="AhpD-like"/>
</dbReference>
<dbReference type="InterPro" id="IPR003779">
    <property type="entry name" value="CMD-like"/>
</dbReference>
<dbReference type="SUPFAM" id="SSF69118">
    <property type="entry name" value="AhpD-like"/>
    <property type="match status" value="1"/>
</dbReference>
<dbReference type="NCBIfam" id="TIGR00778">
    <property type="entry name" value="ahpD_dom"/>
    <property type="match status" value="1"/>
</dbReference>
<dbReference type="RefSeq" id="WP_126613778.1">
    <property type="nucleotide sequence ID" value="NZ_JBHUCY010000012.1"/>
</dbReference>
<dbReference type="AlphaFoldDB" id="A0A3S0JJW6"/>
<gene>
    <name evidence="2" type="ORF">EJ903_07720</name>
</gene>
<evidence type="ECO:0000313" key="2">
    <source>
        <dbReference type="EMBL" id="RTR21988.1"/>
    </source>
</evidence>
<dbReference type="Proteomes" id="UP000277007">
    <property type="component" value="Unassembled WGS sequence"/>
</dbReference>